<feature type="transmembrane region" description="Helical" evidence="9">
    <location>
        <begin position="437"/>
        <end position="460"/>
    </location>
</feature>
<dbReference type="InterPro" id="IPR004299">
    <property type="entry name" value="MBOAT_fam"/>
</dbReference>
<keyword evidence="8 10" id="KW-0012">Acyltransferase</keyword>
<name>A0A0N0BCH6_9HYME</name>
<comment type="subcellular location">
    <subcellularLocation>
        <location evidence="1">Endoplasmic reticulum membrane</location>
        <topology evidence="1">Multi-pass membrane protein</topology>
    </subcellularLocation>
</comment>
<feature type="transmembrane region" description="Helical" evidence="9">
    <location>
        <begin position="370"/>
        <end position="386"/>
    </location>
</feature>
<keyword evidence="7 9" id="KW-0472">Membrane</keyword>
<keyword evidence="11" id="KW-1185">Reference proteome</keyword>
<feature type="transmembrane region" description="Helical" evidence="9">
    <location>
        <begin position="545"/>
        <end position="565"/>
    </location>
</feature>
<evidence type="ECO:0000313" key="11">
    <source>
        <dbReference type="Proteomes" id="UP000053105"/>
    </source>
</evidence>
<dbReference type="OrthoDB" id="10039049at2759"/>
<feature type="transmembrane region" description="Helical" evidence="9">
    <location>
        <begin position="254"/>
        <end position="276"/>
    </location>
</feature>
<evidence type="ECO:0000256" key="4">
    <source>
        <dbReference type="ARBA" id="ARBA00022692"/>
    </source>
</evidence>
<evidence type="ECO:0000256" key="6">
    <source>
        <dbReference type="ARBA" id="ARBA00022989"/>
    </source>
</evidence>
<comment type="similarity">
    <text evidence="2">Belongs to the membrane-bound acyltransferase family. Sterol o-acyltransferase subfamily.</text>
</comment>
<sequence length="672" mass="78424">MATKWYPLYNHSFIMSVLTNRWRTIINMIEPMRTLQNPRIYDARKCCSDRITITWCGPYCPTYRKNKTWPSLFNNMSGIGDKVTKENMEKQLAAMEKICEIRNCNETSENSKKQETEFATIKKTEVRDLIINEMQGQMQEVRQDILEIVSSRMNDMISEVMRKINSKELKDLLDSEKYSNRTKPTKENTLPSKQFLQRNSLLTDLYEIKHIRTLYNAIVAMLIILLIHTAVYDIRHTGSPNLGINTVRAGFAKFPIVLLIWSLMKISVLGVYVAFCCWATRRLEYAPNLLARKIWDYAWLGGIILYQTLLFILPTRAVLDNDLPLASSMIILMEQVRLVMKTHAFVRSVAPKFLSYKPHSETTVPQPPGFSKYLYFLFAPTLIYQDRYPRAKKIRWNIVLNNFIEVITIIFFVALLYERLLYPNYRDFGKQVELGTLTLNVLSSMLPGILMFLCGFYLLLHCWMNAFAELLRFADKMFYQDWWNSICYSAYYRTWNIVVHDWLYAYIYKDVYEILAPGNRVLSTCAVFAISAIMHEYILSFSIRFFYPVMLILFGVIGLMVVFVLKSAGNIFLWLSLSSGSGILVSLYCMEYFARINCPMARDDFWDLLIPRTWTSLIFLRCKLPKNCCEEGQLERVQEGHFRSENSHLCTGCLLLTSINCLILGKRIEVLN</sequence>
<evidence type="ECO:0000256" key="5">
    <source>
        <dbReference type="ARBA" id="ARBA00022824"/>
    </source>
</evidence>
<keyword evidence="3 10" id="KW-0808">Transferase</keyword>
<feature type="transmembrane region" description="Helical" evidence="9">
    <location>
        <begin position="571"/>
        <end position="590"/>
    </location>
</feature>
<feature type="transmembrane region" description="Helical" evidence="9">
    <location>
        <begin position="297"/>
        <end position="319"/>
    </location>
</feature>
<dbReference type="GO" id="GO:0005789">
    <property type="term" value="C:endoplasmic reticulum membrane"/>
    <property type="evidence" value="ECO:0007669"/>
    <property type="project" value="UniProtKB-SubCell"/>
</dbReference>
<dbReference type="GO" id="GO:0008374">
    <property type="term" value="F:O-acyltransferase activity"/>
    <property type="evidence" value="ECO:0007669"/>
    <property type="project" value="InterPro"/>
</dbReference>
<evidence type="ECO:0000313" key="10">
    <source>
        <dbReference type="EMBL" id="KOX68962.1"/>
    </source>
</evidence>
<dbReference type="Proteomes" id="UP000053105">
    <property type="component" value="Unassembled WGS sequence"/>
</dbReference>
<accession>A0A0N0BCH6</accession>
<dbReference type="PANTHER" id="PTHR10408">
    <property type="entry name" value="STEROL O-ACYLTRANSFERASE"/>
    <property type="match status" value="1"/>
</dbReference>
<organism evidence="10 11">
    <name type="scientific">Melipona quadrifasciata</name>
    <dbReference type="NCBI Taxonomy" id="166423"/>
    <lineage>
        <taxon>Eukaryota</taxon>
        <taxon>Metazoa</taxon>
        <taxon>Ecdysozoa</taxon>
        <taxon>Arthropoda</taxon>
        <taxon>Hexapoda</taxon>
        <taxon>Insecta</taxon>
        <taxon>Pterygota</taxon>
        <taxon>Neoptera</taxon>
        <taxon>Endopterygota</taxon>
        <taxon>Hymenoptera</taxon>
        <taxon>Apocrita</taxon>
        <taxon>Aculeata</taxon>
        <taxon>Apoidea</taxon>
        <taxon>Anthophila</taxon>
        <taxon>Apidae</taxon>
        <taxon>Melipona</taxon>
    </lineage>
</organism>
<keyword evidence="6 9" id="KW-1133">Transmembrane helix</keyword>
<dbReference type="PANTHER" id="PTHR10408:SF8">
    <property type="entry name" value="O-ACYLTRANSFERASE"/>
    <property type="match status" value="1"/>
</dbReference>
<dbReference type="AlphaFoldDB" id="A0A0N0BCH6"/>
<dbReference type="Pfam" id="PF03062">
    <property type="entry name" value="MBOAT"/>
    <property type="match status" value="1"/>
</dbReference>
<gene>
    <name evidence="10" type="ORF">WN51_06713</name>
</gene>
<evidence type="ECO:0000256" key="9">
    <source>
        <dbReference type="SAM" id="Phobius"/>
    </source>
</evidence>
<dbReference type="GO" id="GO:0008203">
    <property type="term" value="P:cholesterol metabolic process"/>
    <property type="evidence" value="ECO:0007669"/>
    <property type="project" value="TreeGrafter"/>
</dbReference>
<evidence type="ECO:0000256" key="2">
    <source>
        <dbReference type="ARBA" id="ARBA00009010"/>
    </source>
</evidence>
<evidence type="ECO:0000256" key="7">
    <source>
        <dbReference type="ARBA" id="ARBA00023136"/>
    </source>
</evidence>
<protein>
    <submittedName>
        <fullName evidence="10">Sterol O-acyltransferase 1</fullName>
    </submittedName>
</protein>
<evidence type="ECO:0000256" key="3">
    <source>
        <dbReference type="ARBA" id="ARBA00022679"/>
    </source>
</evidence>
<dbReference type="EMBL" id="KQ435908">
    <property type="protein sequence ID" value="KOX68962.1"/>
    <property type="molecule type" value="Genomic_DNA"/>
</dbReference>
<reference evidence="10 11" key="1">
    <citation type="submission" date="2015-07" db="EMBL/GenBank/DDBJ databases">
        <title>The genome of Melipona quadrifasciata.</title>
        <authorList>
            <person name="Pan H."/>
            <person name="Kapheim K."/>
        </authorList>
    </citation>
    <scope>NUCLEOTIDE SEQUENCE [LARGE SCALE GENOMIC DNA]</scope>
    <source>
        <strain evidence="10">0111107301</strain>
        <tissue evidence="10">Whole body</tissue>
    </source>
</reference>
<feature type="transmembrane region" description="Helical" evidence="9">
    <location>
        <begin position="398"/>
        <end position="417"/>
    </location>
</feature>
<evidence type="ECO:0000256" key="8">
    <source>
        <dbReference type="ARBA" id="ARBA00023315"/>
    </source>
</evidence>
<keyword evidence="5" id="KW-0256">Endoplasmic reticulum</keyword>
<dbReference type="InterPro" id="IPR014371">
    <property type="entry name" value="Oat_ACAT_DAG_ARE"/>
</dbReference>
<proteinExistence type="inferred from homology"/>
<dbReference type="STRING" id="166423.A0A0N0BCH6"/>
<feature type="transmembrane region" description="Helical" evidence="9">
    <location>
        <begin position="214"/>
        <end position="234"/>
    </location>
</feature>
<evidence type="ECO:0000256" key="1">
    <source>
        <dbReference type="ARBA" id="ARBA00004477"/>
    </source>
</evidence>
<keyword evidence="4 9" id="KW-0812">Transmembrane</keyword>